<dbReference type="EMBL" id="RBKU01000001">
    <property type="protein sequence ID" value="RKR83392.1"/>
    <property type="molecule type" value="Genomic_DNA"/>
</dbReference>
<dbReference type="RefSeq" id="WP_121198897.1">
    <property type="nucleotide sequence ID" value="NZ_RBKU01000001.1"/>
</dbReference>
<accession>A0A495J472</accession>
<evidence type="ECO:0000313" key="1">
    <source>
        <dbReference type="EMBL" id="RKR83392.1"/>
    </source>
</evidence>
<dbReference type="AlphaFoldDB" id="A0A495J472"/>
<name>A0A495J472_9SPHI</name>
<dbReference type="OrthoDB" id="680758at2"/>
<dbReference type="Proteomes" id="UP000268007">
    <property type="component" value="Unassembled WGS sequence"/>
</dbReference>
<gene>
    <name evidence="1" type="ORF">BDD43_3600</name>
</gene>
<reference evidence="1 2" key="1">
    <citation type="submission" date="2018-10" db="EMBL/GenBank/DDBJ databases">
        <title>Genomic Encyclopedia of Archaeal and Bacterial Type Strains, Phase II (KMG-II): from individual species to whole genera.</title>
        <authorList>
            <person name="Goeker M."/>
        </authorList>
    </citation>
    <scope>NUCLEOTIDE SEQUENCE [LARGE SCALE GENOMIC DNA]</scope>
    <source>
        <strain evidence="1 2">DSM 18602</strain>
    </source>
</reference>
<sequence length="289" mass="32844">MNTDLILTGLFKTLNKPNNRGEKKHYFKLYDMHKIKYIVFLFPILLSACKKEQLLNPEKGTSPVNFNIRGAVLTTDTLELIFNNKVLGTIPAGKVPFTGGLFTPGDKIQLRKKADGKIIKEFEVAEKPFNQVKNFFYDGATLSDNIVLTPVSNPDNMGFRFRFSTTFKDFYGGPVDLEFLDVDDNTYEIVPYIKVKNITGTFGDFIEFAPLKPDHSYYLLVYKAGTEDLPYTSLENVSDDAQSNPYQRFLTFTDFKKGDSQLLSISPYLSEKNKVLQGYDMSDLSAIFK</sequence>
<proteinExistence type="predicted"/>
<evidence type="ECO:0000313" key="2">
    <source>
        <dbReference type="Proteomes" id="UP000268007"/>
    </source>
</evidence>
<protein>
    <submittedName>
        <fullName evidence="1">Uncharacterized protein</fullName>
    </submittedName>
</protein>
<keyword evidence="2" id="KW-1185">Reference proteome</keyword>
<comment type="caution">
    <text evidence="1">The sequence shown here is derived from an EMBL/GenBank/DDBJ whole genome shotgun (WGS) entry which is preliminary data.</text>
</comment>
<organism evidence="1 2">
    <name type="scientific">Mucilaginibacter gracilis</name>
    <dbReference type="NCBI Taxonomy" id="423350"/>
    <lineage>
        <taxon>Bacteria</taxon>
        <taxon>Pseudomonadati</taxon>
        <taxon>Bacteroidota</taxon>
        <taxon>Sphingobacteriia</taxon>
        <taxon>Sphingobacteriales</taxon>
        <taxon>Sphingobacteriaceae</taxon>
        <taxon>Mucilaginibacter</taxon>
    </lineage>
</organism>